<evidence type="ECO:0000313" key="2">
    <source>
        <dbReference type="EMBL" id="MEA5391024.1"/>
    </source>
</evidence>
<evidence type="ECO:0008006" key="4">
    <source>
        <dbReference type="Google" id="ProtNLM"/>
    </source>
</evidence>
<keyword evidence="1" id="KW-1133">Transmembrane helix</keyword>
<feature type="transmembrane region" description="Helical" evidence="1">
    <location>
        <begin position="119"/>
        <end position="144"/>
    </location>
</feature>
<dbReference type="Pfam" id="PF24400">
    <property type="entry name" value="DUF7544"/>
    <property type="match status" value="1"/>
</dbReference>
<feature type="transmembrane region" description="Helical" evidence="1">
    <location>
        <begin position="33"/>
        <end position="53"/>
    </location>
</feature>
<name>A0ABU5RTF1_9CYAN</name>
<evidence type="ECO:0000313" key="3">
    <source>
        <dbReference type="Proteomes" id="UP001304461"/>
    </source>
</evidence>
<protein>
    <recommendedName>
        <fullName evidence="4">Integral membrane protein</fullName>
    </recommendedName>
</protein>
<organism evidence="2 3">
    <name type="scientific">Cyanobium gracile UHCC 0139</name>
    <dbReference type="NCBI Taxonomy" id="3110308"/>
    <lineage>
        <taxon>Bacteria</taxon>
        <taxon>Bacillati</taxon>
        <taxon>Cyanobacteriota</taxon>
        <taxon>Cyanophyceae</taxon>
        <taxon>Synechococcales</taxon>
        <taxon>Prochlorococcaceae</taxon>
        <taxon>Cyanobium</taxon>
    </lineage>
</organism>
<keyword evidence="3" id="KW-1185">Reference proteome</keyword>
<keyword evidence="1" id="KW-0812">Transmembrane</keyword>
<dbReference type="Proteomes" id="UP001304461">
    <property type="component" value="Unassembled WGS sequence"/>
</dbReference>
<sequence>MAVSLMQDPSGGSSLKVIEAVKEGWQAFARAPWVFIGFTLLAGALSSVCSLIQGQVDPDEAAVMTTVQLVRLVVGSILSVLVSLWSTTGLVRGAWSALSGGKPALGTFTRWDGAASWRLFRNGLALGILMIAILMVAALVGVAAAQLNQILAVLPFLAAFTVLIYLAVNQKFLAQIALLEGRGPIDSITRGRTLLDPQWGSVLLLALVEFAIVLVGLLACFVGLLVAVPVVLCTSTAAYRQVFGSEDLTGLLAEPAA</sequence>
<evidence type="ECO:0000256" key="1">
    <source>
        <dbReference type="SAM" id="Phobius"/>
    </source>
</evidence>
<proteinExistence type="predicted"/>
<gene>
    <name evidence="2" type="ORF">VB738_07085</name>
</gene>
<feature type="transmembrane region" description="Helical" evidence="1">
    <location>
        <begin position="150"/>
        <end position="168"/>
    </location>
</feature>
<dbReference type="EMBL" id="JAYGHX010000003">
    <property type="protein sequence ID" value="MEA5391024.1"/>
    <property type="molecule type" value="Genomic_DNA"/>
</dbReference>
<dbReference type="InterPro" id="IPR055966">
    <property type="entry name" value="DUF7544"/>
</dbReference>
<keyword evidence="1" id="KW-0472">Membrane</keyword>
<dbReference type="RefSeq" id="WP_323305071.1">
    <property type="nucleotide sequence ID" value="NZ_JAYGHX010000003.1"/>
</dbReference>
<reference evidence="2 3" key="1">
    <citation type="submission" date="2023-12" db="EMBL/GenBank/DDBJ databases">
        <title>Baltic Sea Cyanobacteria.</title>
        <authorList>
            <person name="Delbaje E."/>
            <person name="Fewer D.P."/>
            <person name="Shishido T.K."/>
        </authorList>
    </citation>
    <scope>NUCLEOTIDE SEQUENCE [LARGE SCALE GENOMIC DNA]</scope>
    <source>
        <strain evidence="2 3">UHCC 0139</strain>
    </source>
</reference>
<feature type="transmembrane region" description="Helical" evidence="1">
    <location>
        <begin position="73"/>
        <end position="98"/>
    </location>
</feature>
<feature type="transmembrane region" description="Helical" evidence="1">
    <location>
        <begin position="202"/>
        <end position="232"/>
    </location>
</feature>
<comment type="caution">
    <text evidence="2">The sequence shown here is derived from an EMBL/GenBank/DDBJ whole genome shotgun (WGS) entry which is preliminary data.</text>
</comment>
<accession>A0ABU5RTF1</accession>